<comment type="caution">
    <text evidence="4">The sequence shown here is derived from an EMBL/GenBank/DDBJ whole genome shotgun (WGS) entry which is preliminary data.</text>
</comment>
<gene>
    <name evidence="4" type="ORF">D9611_004736</name>
</gene>
<organism evidence="4 5">
    <name type="scientific">Ephemerocybe angulata</name>
    <dbReference type="NCBI Taxonomy" id="980116"/>
    <lineage>
        <taxon>Eukaryota</taxon>
        <taxon>Fungi</taxon>
        <taxon>Dikarya</taxon>
        <taxon>Basidiomycota</taxon>
        <taxon>Agaricomycotina</taxon>
        <taxon>Agaricomycetes</taxon>
        <taxon>Agaricomycetidae</taxon>
        <taxon>Agaricales</taxon>
        <taxon>Agaricineae</taxon>
        <taxon>Psathyrellaceae</taxon>
        <taxon>Ephemerocybe</taxon>
    </lineage>
</organism>
<dbReference type="PROSITE" id="PS50071">
    <property type="entry name" value="HOMEOBOX_2"/>
    <property type="match status" value="1"/>
</dbReference>
<dbReference type="GO" id="GO:0005634">
    <property type="term" value="C:nucleus"/>
    <property type="evidence" value="ECO:0007669"/>
    <property type="project" value="UniProtKB-SubCell"/>
</dbReference>
<evidence type="ECO:0000259" key="3">
    <source>
        <dbReference type="PROSITE" id="PS50071"/>
    </source>
</evidence>
<feature type="domain" description="Homeobox" evidence="3">
    <location>
        <begin position="22"/>
        <end position="102"/>
    </location>
</feature>
<feature type="compositionally biased region" description="Basic and acidic residues" evidence="2">
    <location>
        <begin position="18"/>
        <end position="31"/>
    </location>
</feature>
<keyword evidence="1" id="KW-0371">Homeobox</keyword>
<keyword evidence="1" id="KW-0238">DNA-binding</keyword>
<dbReference type="Proteomes" id="UP000541558">
    <property type="component" value="Unassembled WGS sequence"/>
</dbReference>
<evidence type="ECO:0000313" key="5">
    <source>
        <dbReference type="Proteomes" id="UP000541558"/>
    </source>
</evidence>
<keyword evidence="1" id="KW-0539">Nucleus</keyword>
<name>A0A8H5EX59_9AGAR</name>
<accession>A0A8H5EX59</accession>
<dbReference type="AlphaFoldDB" id="A0A8H5EX59"/>
<feature type="compositionally biased region" description="Basic and acidic residues" evidence="2">
    <location>
        <begin position="832"/>
        <end position="847"/>
    </location>
</feature>
<feature type="compositionally biased region" description="Polar residues" evidence="2">
    <location>
        <begin position="1"/>
        <end position="17"/>
    </location>
</feature>
<dbReference type="InterPro" id="IPR001356">
    <property type="entry name" value="HD"/>
</dbReference>
<feature type="compositionally biased region" description="Basic residues" evidence="2">
    <location>
        <begin position="762"/>
        <end position="773"/>
    </location>
</feature>
<evidence type="ECO:0000256" key="1">
    <source>
        <dbReference type="PROSITE-ProRule" id="PRU00108"/>
    </source>
</evidence>
<feature type="region of interest" description="Disordered" evidence="2">
    <location>
        <begin position="690"/>
        <end position="864"/>
    </location>
</feature>
<reference evidence="4 5" key="1">
    <citation type="journal article" date="2020" name="ISME J.">
        <title>Uncovering the hidden diversity of litter-decomposition mechanisms in mushroom-forming fungi.</title>
        <authorList>
            <person name="Floudas D."/>
            <person name="Bentzer J."/>
            <person name="Ahren D."/>
            <person name="Johansson T."/>
            <person name="Persson P."/>
            <person name="Tunlid A."/>
        </authorList>
    </citation>
    <scope>NUCLEOTIDE SEQUENCE [LARGE SCALE GENOMIC DNA]</scope>
    <source>
        <strain evidence="4 5">CBS 175.51</strain>
    </source>
</reference>
<feature type="region of interest" description="Disordered" evidence="2">
    <location>
        <begin position="1"/>
        <end position="33"/>
    </location>
</feature>
<feature type="region of interest" description="Disordered" evidence="2">
    <location>
        <begin position="448"/>
        <end position="566"/>
    </location>
</feature>
<keyword evidence="5" id="KW-1185">Reference proteome</keyword>
<dbReference type="GO" id="GO:0003677">
    <property type="term" value="F:DNA binding"/>
    <property type="evidence" value="ECO:0007669"/>
    <property type="project" value="UniProtKB-UniRule"/>
</dbReference>
<evidence type="ECO:0000256" key="2">
    <source>
        <dbReference type="SAM" id="MobiDB-lite"/>
    </source>
</evidence>
<sequence length="864" mass="95430">MPQTAEESDSSSQSNTDDVPKEEKKTLDSRFTESQLDYLRDNKEAYRYSSATQRKELAQETYEKFMQEMQAAGRDCSKDDASAVNENVRLWYQQRARSRKDEPRWGIAWDPRQVFYKENMAMVLETQRKLYAEAVGVQPSEVSIEPAEVEAAGEEDEAESEINSAKSAKPPRPFNFFQRALTAEWTKLNEKEQKKYKKMATLWREQGPNEEEKRRLAETRLVEIMTQISRDLYAQAGVRLVSLASYTNTQGALCVTFDVAGHIATLDFNHKIDGGQTFKSGARQWWHKSNPEAAYGDFLVASGKDGQDHRKQPRSDLVLKKNEYGEPILPDPRIIPLGMKKHKYFVALIRAFVRGTYATSKGVKEKSREAAPPWSALARDLGSLVSRDYFPSKYEPLCDPNVIRVDRAEKILKFWFRRQENGEIPLSFHHYLGTDDEYHERVPREVQVLSDSEASEDEGQPKAPTRKTRARRDPGGSRATGLPDHSGSAPSSDASSESEVESRSRTKKKKKASVRGPQKSAARLSAKIGAKSRGKLAGVQKGGRRIGDDSDGEREDSGVGAVPSDKEVISEANLGLQRDIKGKSREVTVDMDVDIHINQEPAVGSYGIETPDIGTPMIVNSEIGSPTVINSRHGTPTLDLINATSDLRLVSPDKPVLATQSHGLGIEPALMEAYVREQVAKYLQMSGMNPSKVGEGTIPTSTGGIPEMSKVPHPGPMPGLTSPLPGLPPSLRTLPATVPQQSMVGNPAPVTDIQSKEEKLKPKPKPTKKKHRKLGEADDSDHPNDEVIAGIPNPVEEAAGSSSTAMGEQEMEQPLSDGEKPKVVKKQKGRKANAEDRALLAQAEKHGKVGKRMAKPSKKAMGGK</sequence>
<proteinExistence type="predicted"/>
<protein>
    <recommendedName>
        <fullName evidence="3">Homeobox domain-containing protein</fullName>
    </recommendedName>
</protein>
<dbReference type="OrthoDB" id="3060653at2759"/>
<feature type="compositionally biased region" description="Low complexity" evidence="2">
    <location>
        <begin position="718"/>
        <end position="735"/>
    </location>
</feature>
<dbReference type="EMBL" id="JAACJK010000220">
    <property type="protein sequence ID" value="KAF5315567.1"/>
    <property type="molecule type" value="Genomic_DNA"/>
</dbReference>
<feature type="compositionally biased region" description="Low complexity" evidence="2">
    <location>
        <begin position="486"/>
        <end position="497"/>
    </location>
</feature>
<evidence type="ECO:0000313" key="4">
    <source>
        <dbReference type="EMBL" id="KAF5315567.1"/>
    </source>
</evidence>
<feature type="compositionally biased region" description="Basic residues" evidence="2">
    <location>
        <begin position="848"/>
        <end position="858"/>
    </location>
</feature>
<feature type="compositionally biased region" description="Basic and acidic residues" evidence="2">
    <location>
        <begin position="774"/>
        <end position="785"/>
    </location>
</feature>
<comment type="subcellular location">
    <subcellularLocation>
        <location evidence="1">Nucleus</location>
    </subcellularLocation>
</comment>
<feature type="DNA-binding region" description="Homeobox" evidence="1">
    <location>
        <begin position="24"/>
        <end position="103"/>
    </location>
</feature>